<sequence length="102" mass="10715">MTPLTITIPHQLGRAEARRRIEGGFAQMLHQIPGISGGSTRSWDGDRLSFGITAVGQSVSGVVDVGENAVTIEVLLPGLLGTIALALKGRLKEAGKLLLTKK</sequence>
<proteinExistence type="predicted"/>
<dbReference type="Pfam" id="PF09650">
    <property type="entry name" value="PHA_gran_rgn"/>
    <property type="match status" value="1"/>
</dbReference>
<gene>
    <name evidence="1" type="ORF">V4F39_01225</name>
</gene>
<reference evidence="1 2" key="1">
    <citation type="submission" date="2024-02" db="EMBL/GenBank/DDBJ databases">
        <title>Genome sequence of Aquincola sp. MAHUQ-54.</title>
        <authorList>
            <person name="Huq M.A."/>
        </authorList>
    </citation>
    <scope>NUCLEOTIDE SEQUENCE [LARGE SCALE GENOMIC DNA]</scope>
    <source>
        <strain evidence="1 2">MAHUQ-54</strain>
    </source>
</reference>
<dbReference type="InterPro" id="IPR013433">
    <property type="entry name" value="PHA_gran_rgn"/>
</dbReference>
<dbReference type="Proteomes" id="UP001336250">
    <property type="component" value="Unassembled WGS sequence"/>
</dbReference>
<evidence type="ECO:0000313" key="2">
    <source>
        <dbReference type="Proteomes" id="UP001336250"/>
    </source>
</evidence>
<accession>A0AAW9Q0M6</accession>
<keyword evidence="2" id="KW-1185">Reference proteome</keyword>
<comment type="caution">
    <text evidence="1">The sequence shown here is derived from an EMBL/GenBank/DDBJ whole genome shotgun (WGS) entry which is preliminary data.</text>
</comment>
<evidence type="ECO:0000313" key="1">
    <source>
        <dbReference type="EMBL" id="MEF7612511.1"/>
    </source>
</evidence>
<dbReference type="AlphaFoldDB" id="A0AAW9Q0M6"/>
<name>A0AAW9Q0M6_9BURK</name>
<dbReference type="RefSeq" id="WP_332287410.1">
    <property type="nucleotide sequence ID" value="NZ_JAZIBG010000008.1"/>
</dbReference>
<organism evidence="1 2">
    <name type="scientific">Aquincola agrisoli</name>
    <dbReference type="NCBI Taxonomy" id="3119538"/>
    <lineage>
        <taxon>Bacteria</taxon>
        <taxon>Pseudomonadati</taxon>
        <taxon>Pseudomonadota</taxon>
        <taxon>Betaproteobacteria</taxon>
        <taxon>Burkholderiales</taxon>
        <taxon>Sphaerotilaceae</taxon>
        <taxon>Aquincola</taxon>
    </lineage>
</organism>
<protein>
    <submittedName>
        <fullName evidence="1">Polyhydroxyalkanoic acid system family protein</fullName>
    </submittedName>
</protein>
<dbReference type="EMBL" id="JAZIBG010000008">
    <property type="protein sequence ID" value="MEF7612511.1"/>
    <property type="molecule type" value="Genomic_DNA"/>
</dbReference>